<feature type="transmembrane region" description="Helical" evidence="9">
    <location>
        <begin position="174"/>
        <end position="192"/>
    </location>
</feature>
<dbReference type="InterPro" id="IPR004501">
    <property type="entry name" value="PTS_EIIC_3"/>
</dbReference>
<evidence type="ECO:0000256" key="3">
    <source>
        <dbReference type="ARBA" id="ARBA00022475"/>
    </source>
</evidence>
<keyword evidence="2 8" id="KW-0813">Transport</keyword>
<evidence type="ECO:0000256" key="1">
    <source>
        <dbReference type="ARBA" id="ARBA00004651"/>
    </source>
</evidence>
<organism evidence="11 12">
    <name type="scientific">Abiotrophia defectiva</name>
    <name type="common">Streptococcus defectivus</name>
    <dbReference type="NCBI Taxonomy" id="46125"/>
    <lineage>
        <taxon>Bacteria</taxon>
        <taxon>Bacillati</taxon>
        <taxon>Bacillota</taxon>
        <taxon>Bacilli</taxon>
        <taxon>Lactobacillales</taxon>
        <taxon>Aerococcaceae</taxon>
        <taxon>Abiotrophia</taxon>
    </lineage>
</organism>
<dbReference type="EMBL" id="JABZFV010000045">
    <property type="protein sequence ID" value="MBF0934637.1"/>
    <property type="molecule type" value="Genomic_DNA"/>
</dbReference>
<evidence type="ECO:0000313" key="11">
    <source>
        <dbReference type="EMBL" id="MBF0934637.1"/>
    </source>
</evidence>
<dbReference type="InterPro" id="IPR051088">
    <property type="entry name" value="PTS_Sugar-EIIC/EIIB"/>
</dbReference>
<dbReference type="PANTHER" id="PTHR33989:SF4">
    <property type="entry name" value="PTS SYSTEM N,N'-DIACETYLCHITOBIOSE-SPECIFIC EIIC COMPONENT"/>
    <property type="match status" value="1"/>
</dbReference>
<feature type="transmembrane region" description="Helical" evidence="9">
    <location>
        <begin position="73"/>
        <end position="94"/>
    </location>
</feature>
<dbReference type="InterPro" id="IPR004796">
    <property type="entry name" value="PTS_IIC_cello"/>
</dbReference>
<dbReference type="PROSITE" id="PS51105">
    <property type="entry name" value="PTS_EIIC_TYPE_3"/>
    <property type="match status" value="1"/>
</dbReference>
<dbReference type="GO" id="GO:1902815">
    <property type="term" value="P:N,N'-diacetylchitobiose import"/>
    <property type="evidence" value="ECO:0007669"/>
    <property type="project" value="TreeGrafter"/>
</dbReference>
<keyword evidence="3 8" id="KW-1003">Cell membrane</keyword>
<feature type="transmembrane region" description="Helical" evidence="9">
    <location>
        <begin position="283"/>
        <end position="300"/>
    </location>
</feature>
<evidence type="ECO:0000259" key="10">
    <source>
        <dbReference type="PROSITE" id="PS51105"/>
    </source>
</evidence>
<evidence type="ECO:0000256" key="4">
    <source>
        <dbReference type="ARBA" id="ARBA00022597"/>
    </source>
</evidence>
<gene>
    <name evidence="11" type="ORF">HXK00_03200</name>
</gene>
<keyword evidence="6 9" id="KW-1133">Transmembrane helix</keyword>
<dbReference type="Pfam" id="PF02378">
    <property type="entry name" value="PTS_EIIC"/>
    <property type="match status" value="1"/>
</dbReference>
<proteinExistence type="predicted"/>
<comment type="function">
    <text evidence="8">The phosphoenolpyruvate-dependent sugar phosphotransferase system (PTS), a major carbohydrate active -transport system, catalyzes the phosphorylation of incoming sugar substrates concomitant with their translocation across the cell membrane.</text>
</comment>
<comment type="subcellular location">
    <subcellularLocation>
        <location evidence="1">Cell membrane</location>
        <topology evidence="1">Multi-pass membrane protein</topology>
    </subcellularLocation>
</comment>
<protein>
    <recommendedName>
        <fullName evidence="8">Permease IIC component</fullName>
    </recommendedName>
</protein>
<reference evidence="11" key="1">
    <citation type="submission" date="2020-04" db="EMBL/GenBank/DDBJ databases">
        <title>Deep metagenomics examines the oral microbiome during advanced dental caries in children, revealing novel taxa and co-occurrences with host molecules.</title>
        <authorList>
            <person name="Baker J.L."/>
            <person name="Morton J.T."/>
            <person name="Dinis M."/>
            <person name="Alvarez R."/>
            <person name="Tran N.C."/>
            <person name="Knight R."/>
            <person name="Edlund A."/>
        </authorList>
    </citation>
    <scope>NUCLEOTIDE SEQUENCE</scope>
    <source>
        <strain evidence="11">JCVI_23_bin.16</strain>
    </source>
</reference>
<feature type="transmembrane region" description="Helical" evidence="9">
    <location>
        <begin position="213"/>
        <end position="233"/>
    </location>
</feature>
<comment type="caution">
    <text evidence="11">The sequence shown here is derived from an EMBL/GenBank/DDBJ whole genome shotgun (WGS) entry which is preliminary data.</text>
</comment>
<dbReference type="GO" id="GO:0009401">
    <property type="term" value="P:phosphoenolpyruvate-dependent sugar phosphotransferase system"/>
    <property type="evidence" value="ECO:0007669"/>
    <property type="project" value="InterPro"/>
</dbReference>
<dbReference type="PANTHER" id="PTHR33989">
    <property type="match status" value="1"/>
</dbReference>
<feature type="transmembrane region" description="Helical" evidence="9">
    <location>
        <begin position="106"/>
        <end position="125"/>
    </location>
</feature>
<name>A0A929MP19_ABIDE</name>
<evidence type="ECO:0000256" key="8">
    <source>
        <dbReference type="PIRNR" id="PIRNR006351"/>
    </source>
</evidence>
<feature type="transmembrane region" description="Helical" evidence="9">
    <location>
        <begin position="420"/>
        <end position="442"/>
    </location>
</feature>
<keyword evidence="7 8" id="KW-0472">Membrane</keyword>
<evidence type="ECO:0000313" key="12">
    <source>
        <dbReference type="Proteomes" id="UP000757900"/>
    </source>
</evidence>
<evidence type="ECO:0000256" key="5">
    <source>
        <dbReference type="ARBA" id="ARBA00022692"/>
    </source>
</evidence>
<evidence type="ECO:0000256" key="6">
    <source>
        <dbReference type="ARBA" id="ARBA00022989"/>
    </source>
</evidence>
<dbReference type="Proteomes" id="UP000757900">
    <property type="component" value="Unassembled WGS sequence"/>
</dbReference>
<feature type="transmembrane region" description="Helical" evidence="9">
    <location>
        <begin position="372"/>
        <end position="400"/>
    </location>
</feature>
<feature type="transmembrane region" description="Helical" evidence="9">
    <location>
        <begin position="32"/>
        <end position="53"/>
    </location>
</feature>
<sequence>MASLVDRWQERLMPIANKVGNQRFLVALRDSFIGTMPVIMAGSFALMINAFLADLPGQFGNTFIPQTFGWLIDINYILFKGSIPIVVFLFLFNFGVNIAKIYKVDTVSAGLVAVASYVITIANTVTQNFKLENVDSKALAGLLGDKLQGVAVQGEELAVTVRNAIPLDQIGAKGYFTGIIIGFVSVIIFCKVMNRNWTIKLPDSVPPAIVKPFLSIIPAAIAMYVVAIATYAFNQLTGELMITWVYKVLQAPLLNMSQSFLAVLIIVILNKIFWFFGLHGGNVLAPVMSSLFGVTMLANLEAYRAGTTIPYLWTDNSFGAFVWFDAIGLAISILWMARSRHLREVAKLGIFPMVFNIGEPVMYGVPIVLNPIMFIPFVLSPVLMVTVAYFATTLGLVAPVTQNVTWVMPPVLYGFFATAFDWRAIVLSLINIGISTAVYYPFVKIADKQQEMGA</sequence>
<feature type="transmembrane region" description="Helical" evidence="9">
    <location>
        <begin position="320"/>
        <end position="337"/>
    </location>
</feature>
<dbReference type="NCBIfam" id="TIGR00410">
    <property type="entry name" value="lacE"/>
    <property type="match status" value="1"/>
</dbReference>
<dbReference type="GO" id="GO:0008982">
    <property type="term" value="F:protein-N(PI)-phosphohistidine-sugar phosphotransferase activity"/>
    <property type="evidence" value="ECO:0007669"/>
    <property type="project" value="UniProtKB-UniRule"/>
</dbReference>
<evidence type="ECO:0000256" key="7">
    <source>
        <dbReference type="ARBA" id="ARBA00023136"/>
    </source>
</evidence>
<feature type="transmembrane region" description="Helical" evidence="9">
    <location>
        <begin position="253"/>
        <end position="276"/>
    </location>
</feature>
<accession>A0A929MP19</accession>
<keyword evidence="4 8" id="KW-0762">Sugar transport</keyword>
<dbReference type="InterPro" id="IPR003352">
    <property type="entry name" value="PTS_EIIC"/>
</dbReference>
<evidence type="ECO:0000256" key="2">
    <source>
        <dbReference type="ARBA" id="ARBA00022448"/>
    </source>
</evidence>
<keyword evidence="5 9" id="KW-0812">Transmembrane</keyword>
<dbReference type="AlphaFoldDB" id="A0A929MP19"/>
<dbReference type="GO" id="GO:0005886">
    <property type="term" value="C:plasma membrane"/>
    <property type="evidence" value="ECO:0007669"/>
    <property type="project" value="UniProtKB-SubCell"/>
</dbReference>
<evidence type="ECO:0000256" key="9">
    <source>
        <dbReference type="SAM" id="Phobius"/>
    </source>
</evidence>
<dbReference type="PIRSF" id="PIRSF006351">
    <property type="entry name" value="PTS_EIIC-Cellobiose"/>
    <property type="match status" value="1"/>
</dbReference>
<feature type="domain" description="PTS EIIC type-3" evidence="10">
    <location>
        <begin position="8"/>
        <end position="442"/>
    </location>
</feature>